<sequence length="159" mass="18283">MSFPEDTKGPVAKDPLSYEQFRTSHLEPIKTSELPPESDCPVCYEKFDGDRIPTRILVPPCTHVFCNVCIHQVCARRSKQRNANCCPICRTTWYHGEWVSQQTEENQLRINQRNFESLKNGAVGVQAQERLRQMEEAMGEGKFMRNNRIGSFANPHKSP</sequence>
<organism evidence="6 7">
    <name type="scientific">Corynespora cassiicola Philippines</name>
    <dbReference type="NCBI Taxonomy" id="1448308"/>
    <lineage>
        <taxon>Eukaryota</taxon>
        <taxon>Fungi</taxon>
        <taxon>Dikarya</taxon>
        <taxon>Ascomycota</taxon>
        <taxon>Pezizomycotina</taxon>
        <taxon>Dothideomycetes</taxon>
        <taxon>Pleosporomycetidae</taxon>
        <taxon>Pleosporales</taxon>
        <taxon>Corynesporascaceae</taxon>
        <taxon>Corynespora</taxon>
    </lineage>
</organism>
<dbReference type="PANTHER" id="PTHR22791:SF6">
    <property type="entry name" value="RING-TYPE DOMAIN-CONTAINING PROTEIN"/>
    <property type="match status" value="1"/>
</dbReference>
<dbReference type="InterPro" id="IPR001841">
    <property type="entry name" value="Znf_RING"/>
</dbReference>
<dbReference type="GO" id="GO:0008270">
    <property type="term" value="F:zinc ion binding"/>
    <property type="evidence" value="ECO:0007669"/>
    <property type="project" value="UniProtKB-KW"/>
</dbReference>
<evidence type="ECO:0000259" key="5">
    <source>
        <dbReference type="PROSITE" id="PS50089"/>
    </source>
</evidence>
<dbReference type="GO" id="GO:0016567">
    <property type="term" value="P:protein ubiquitination"/>
    <property type="evidence" value="ECO:0007669"/>
    <property type="project" value="TreeGrafter"/>
</dbReference>
<gene>
    <name evidence="6" type="ORF">BS50DRAFT_657941</name>
</gene>
<reference evidence="6 7" key="1">
    <citation type="journal article" date="2018" name="Front. Microbiol.">
        <title>Genome-Wide Analysis of Corynespora cassiicola Leaf Fall Disease Putative Effectors.</title>
        <authorList>
            <person name="Lopez D."/>
            <person name="Ribeiro S."/>
            <person name="Label P."/>
            <person name="Fumanal B."/>
            <person name="Venisse J.S."/>
            <person name="Kohler A."/>
            <person name="de Oliveira R.R."/>
            <person name="Labutti K."/>
            <person name="Lipzen A."/>
            <person name="Lail K."/>
            <person name="Bauer D."/>
            <person name="Ohm R.A."/>
            <person name="Barry K.W."/>
            <person name="Spatafora J."/>
            <person name="Grigoriev I.V."/>
            <person name="Martin F.M."/>
            <person name="Pujade-Renaud V."/>
        </authorList>
    </citation>
    <scope>NUCLEOTIDE SEQUENCE [LARGE SCALE GENOMIC DNA]</scope>
    <source>
        <strain evidence="6 7">Philippines</strain>
    </source>
</reference>
<dbReference type="OrthoDB" id="3801175at2759"/>
<dbReference type="PANTHER" id="PTHR22791">
    <property type="entry name" value="RING-TYPE DOMAIN-CONTAINING PROTEIN"/>
    <property type="match status" value="1"/>
</dbReference>
<evidence type="ECO:0000313" key="6">
    <source>
        <dbReference type="EMBL" id="PSN72127.1"/>
    </source>
</evidence>
<evidence type="ECO:0000256" key="4">
    <source>
        <dbReference type="PROSITE-ProRule" id="PRU00175"/>
    </source>
</evidence>
<dbReference type="InterPro" id="IPR017907">
    <property type="entry name" value="Znf_RING_CS"/>
</dbReference>
<accession>A0A2T2P370</accession>
<dbReference type="Gene3D" id="3.30.40.10">
    <property type="entry name" value="Zinc/RING finger domain, C3HC4 (zinc finger)"/>
    <property type="match status" value="1"/>
</dbReference>
<protein>
    <recommendedName>
        <fullName evidence="5">RING-type domain-containing protein</fullName>
    </recommendedName>
</protein>
<dbReference type="AlphaFoldDB" id="A0A2T2P370"/>
<feature type="domain" description="RING-type" evidence="5">
    <location>
        <begin position="40"/>
        <end position="90"/>
    </location>
</feature>
<dbReference type="EMBL" id="KZ678130">
    <property type="protein sequence ID" value="PSN72127.1"/>
    <property type="molecule type" value="Genomic_DNA"/>
</dbReference>
<name>A0A2T2P370_CORCC</name>
<dbReference type="PROSITE" id="PS50089">
    <property type="entry name" value="ZF_RING_2"/>
    <property type="match status" value="1"/>
</dbReference>
<dbReference type="Proteomes" id="UP000240883">
    <property type="component" value="Unassembled WGS sequence"/>
</dbReference>
<evidence type="ECO:0000256" key="2">
    <source>
        <dbReference type="ARBA" id="ARBA00022771"/>
    </source>
</evidence>
<keyword evidence="1" id="KW-0479">Metal-binding</keyword>
<keyword evidence="7" id="KW-1185">Reference proteome</keyword>
<proteinExistence type="predicted"/>
<dbReference type="SMART" id="SM00184">
    <property type="entry name" value="RING"/>
    <property type="match status" value="1"/>
</dbReference>
<keyword evidence="3" id="KW-0862">Zinc</keyword>
<dbReference type="InterPro" id="IPR027370">
    <property type="entry name" value="Znf-RING_euk"/>
</dbReference>
<keyword evidence="2 4" id="KW-0863">Zinc-finger</keyword>
<dbReference type="GO" id="GO:0061630">
    <property type="term" value="F:ubiquitin protein ligase activity"/>
    <property type="evidence" value="ECO:0007669"/>
    <property type="project" value="TreeGrafter"/>
</dbReference>
<dbReference type="InterPro" id="IPR013083">
    <property type="entry name" value="Znf_RING/FYVE/PHD"/>
</dbReference>
<evidence type="ECO:0000313" key="7">
    <source>
        <dbReference type="Proteomes" id="UP000240883"/>
    </source>
</evidence>
<dbReference type="PROSITE" id="PS00518">
    <property type="entry name" value="ZF_RING_1"/>
    <property type="match status" value="1"/>
</dbReference>
<dbReference type="Pfam" id="PF13445">
    <property type="entry name" value="zf-RING_UBOX"/>
    <property type="match status" value="1"/>
</dbReference>
<dbReference type="InterPro" id="IPR051435">
    <property type="entry name" value="RING_finger_E3_ubiq-ligases"/>
</dbReference>
<evidence type="ECO:0000256" key="1">
    <source>
        <dbReference type="ARBA" id="ARBA00022723"/>
    </source>
</evidence>
<dbReference type="SUPFAM" id="SSF57850">
    <property type="entry name" value="RING/U-box"/>
    <property type="match status" value="1"/>
</dbReference>
<evidence type="ECO:0000256" key="3">
    <source>
        <dbReference type="ARBA" id="ARBA00022833"/>
    </source>
</evidence>